<dbReference type="Pfam" id="PF01476">
    <property type="entry name" value="LysM"/>
    <property type="match status" value="2"/>
</dbReference>
<dbReference type="SMART" id="SM00257">
    <property type="entry name" value="LysM"/>
    <property type="match status" value="2"/>
</dbReference>
<evidence type="ECO:0000259" key="3">
    <source>
        <dbReference type="PROSITE" id="PS51782"/>
    </source>
</evidence>
<comment type="similarity">
    <text evidence="1">Belongs to the transglycosylase Slt family.</text>
</comment>
<feature type="domain" description="LysM" evidence="3">
    <location>
        <begin position="389"/>
        <end position="433"/>
    </location>
</feature>
<evidence type="ECO:0000313" key="4">
    <source>
        <dbReference type="EMBL" id="MEX0385636.1"/>
    </source>
</evidence>
<accession>A0ABV3S682</accession>
<sequence>MITLQRQFMLAALAAIIFSGSALAERLPRPVGLEPAIQFWQRIYTELSVSEGVIHDSGHAMTVVGRIDIEPPPDWQARRETVRAALKRYRAGLNALADQAMRPADDFQARLLARLPSATDAPAARRIAERLRFQGGLRERFKEGLVRSGRWRGHIRRVLAEYGVPPALVALPHVESSFNPRARSHAGAAGLWQFTAGTGRRFLRIDPVLDERLDPWASTRAAAALLAHNHSEINSWPLAITAYNHGLNGMKRAVREVGTRDYLTIQREYTGRYFGFASRNFYPALLAAAEVDENAHHYFGALEQDPPLEPVRVVLPHYTPMETLLEGVSVDEAVIQRLNPALGPAVWDGRKFIPGGYALALPEDAGVDWSEQVAALPGTRLYRDQRPDVAHRVVSGDTLSQIAMRYDVDLQALMAHNSIRDPRRLRAGQRLQLPMAGSMPEPVGGRHYEVRPGDTLGAIAMQHGVETRALVRLNELDDPDRLRVGQRLVIGEGPRVAVVDTAIEP</sequence>
<dbReference type="PANTHER" id="PTHR33734">
    <property type="entry name" value="LYSM DOMAIN-CONTAINING GPI-ANCHORED PROTEIN 2"/>
    <property type="match status" value="1"/>
</dbReference>
<feature type="domain" description="LysM" evidence="3">
    <location>
        <begin position="446"/>
        <end position="490"/>
    </location>
</feature>
<dbReference type="PROSITE" id="PS00922">
    <property type="entry name" value="TRANSGLYCOSYLASE"/>
    <property type="match status" value="1"/>
</dbReference>
<evidence type="ECO:0000313" key="5">
    <source>
        <dbReference type="Proteomes" id="UP001556653"/>
    </source>
</evidence>
<dbReference type="RefSeq" id="WP_367966118.1">
    <property type="nucleotide sequence ID" value="NZ_JBAKFI010000003.1"/>
</dbReference>
<protein>
    <submittedName>
        <fullName evidence="4">LysM peptidoglycan-binding domain-containing protein</fullName>
    </submittedName>
</protein>
<reference evidence="4 5" key="1">
    <citation type="submission" date="2024-02" db="EMBL/GenBank/DDBJ databases">
        <title>New especies of Spiribacter isolated from saline water.</title>
        <authorList>
            <person name="Leon M.J."/>
            <person name="De La Haba R."/>
            <person name="Sanchez-Porro C."/>
            <person name="Ventosa A."/>
        </authorList>
    </citation>
    <scope>NUCLEOTIDE SEQUENCE [LARGE SCALE GENOMIC DNA]</scope>
    <source>
        <strain evidence="5">ag22IC4-227</strain>
    </source>
</reference>
<dbReference type="Pfam" id="PF01464">
    <property type="entry name" value="SLT"/>
    <property type="match status" value="1"/>
</dbReference>
<dbReference type="CDD" id="cd00118">
    <property type="entry name" value="LysM"/>
    <property type="match status" value="2"/>
</dbReference>
<organism evidence="4 5">
    <name type="scientific">Spiribacter onubensis</name>
    <dbReference type="NCBI Taxonomy" id="3122420"/>
    <lineage>
        <taxon>Bacteria</taxon>
        <taxon>Pseudomonadati</taxon>
        <taxon>Pseudomonadota</taxon>
        <taxon>Gammaproteobacteria</taxon>
        <taxon>Chromatiales</taxon>
        <taxon>Ectothiorhodospiraceae</taxon>
        <taxon>Spiribacter</taxon>
    </lineage>
</organism>
<dbReference type="PANTHER" id="PTHR33734:SF22">
    <property type="entry name" value="MEMBRANE-BOUND LYTIC MUREIN TRANSGLYCOSYLASE D"/>
    <property type="match status" value="1"/>
</dbReference>
<dbReference type="Gene3D" id="3.10.350.10">
    <property type="entry name" value="LysM domain"/>
    <property type="match status" value="2"/>
</dbReference>
<proteinExistence type="inferred from homology"/>
<dbReference type="PROSITE" id="PS51782">
    <property type="entry name" value="LYSM"/>
    <property type="match status" value="2"/>
</dbReference>
<comment type="caution">
    <text evidence="4">The sequence shown here is derived from an EMBL/GenBank/DDBJ whole genome shotgun (WGS) entry which is preliminary data.</text>
</comment>
<dbReference type="InterPro" id="IPR036779">
    <property type="entry name" value="LysM_dom_sf"/>
</dbReference>
<dbReference type="InterPro" id="IPR000189">
    <property type="entry name" value="Transglyc_AS"/>
</dbReference>
<feature type="signal peptide" evidence="2">
    <location>
        <begin position="1"/>
        <end position="24"/>
    </location>
</feature>
<keyword evidence="5" id="KW-1185">Reference proteome</keyword>
<dbReference type="InterPro" id="IPR008258">
    <property type="entry name" value="Transglycosylase_SLT_dom_1"/>
</dbReference>
<evidence type="ECO:0000256" key="1">
    <source>
        <dbReference type="ARBA" id="ARBA00007734"/>
    </source>
</evidence>
<dbReference type="Proteomes" id="UP001556653">
    <property type="component" value="Unassembled WGS sequence"/>
</dbReference>
<dbReference type="Gene3D" id="1.10.530.10">
    <property type="match status" value="1"/>
</dbReference>
<dbReference type="InterPro" id="IPR023346">
    <property type="entry name" value="Lysozyme-like_dom_sf"/>
</dbReference>
<dbReference type="CDD" id="cd16894">
    <property type="entry name" value="MltD-like"/>
    <property type="match status" value="1"/>
</dbReference>
<dbReference type="SUPFAM" id="SSF54106">
    <property type="entry name" value="LysM domain"/>
    <property type="match status" value="2"/>
</dbReference>
<gene>
    <name evidence="4" type="ORF">V6X64_01330</name>
</gene>
<evidence type="ECO:0000256" key="2">
    <source>
        <dbReference type="SAM" id="SignalP"/>
    </source>
</evidence>
<dbReference type="InterPro" id="IPR018392">
    <property type="entry name" value="LysM"/>
</dbReference>
<keyword evidence="2" id="KW-0732">Signal</keyword>
<name>A0ABV3S682_9GAMM</name>
<dbReference type="SUPFAM" id="SSF53955">
    <property type="entry name" value="Lysozyme-like"/>
    <property type="match status" value="1"/>
</dbReference>
<dbReference type="EMBL" id="JBAKFJ010000001">
    <property type="protein sequence ID" value="MEX0385636.1"/>
    <property type="molecule type" value="Genomic_DNA"/>
</dbReference>
<feature type="chain" id="PRO_5045257206" evidence="2">
    <location>
        <begin position="25"/>
        <end position="505"/>
    </location>
</feature>